<dbReference type="GO" id="GO:0016887">
    <property type="term" value="F:ATP hydrolysis activity"/>
    <property type="evidence" value="ECO:0007669"/>
    <property type="project" value="InterPro"/>
</dbReference>
<dbReference type="GO" id="GO:0005524">
    <property type="term" value="F:ATP binding"/>
    <property type="evidence" value="ECO:0007669"/>
    <property type="project" value="UniProtKB-KW"/>
</dbReference>
<sequence length="272" mass="30156">MVANITHEVLFQEESAAPIESSQNQPSAVLTVEKLALNLAGKKILQQIDFSLPAIGVTSVIGPSGAGKSSLLRCLNGLESEWSGVVKIDGNDIRQWPGGWDQLRRHVGLIAQKPVVFNTSIRANVCFGLHGWRQRRHADELVKASLQQAALWGEVRDRLDAPATTLSVGQQQRLCIARAIAIKPEILLLDEPTASLDPRSKQLVEQSMLQLAQEIPLICVTHDLEQAQRLKGQVIFMCDGRVIEQAASHSFFNQPQQIETREFLRWNVCDCD</sequence>
<reference evidence="5" key="1">
    <citation type="submission" date="2018-06" db="EMBL/GenBank/DDBJ databases">
        <authorList>
            <person name="Zhirakovskaya E."/>
        </authorList>
    </citation>
    <scope>NUCLEOTIDE SEQUENCE</scope>
</reference>
<dbReference type="InterPro" id="IPR027417">
    <property type="entry name" value="P-loop_NTPase"/>
</dbReference>
<dbReference type="InterPro" id="IPR005670">
    <property type="entry name" value="PstB-like"/>
</dbReference>
<feature type="domain" description="ABC transporter" evidence="4">
    <location>
        <begin position="30"/>
        <end position="264"/>
    </location>
</feature>
<keyword evidence="1" id="KW-0813">Transport</keyword>
<dbReference type="PANTHER" id="PTHR43423">
    <property type="entry name" value="ABC TRANSPORTER I FAMILY MEMBER 17"/>
    <property type="match status" value="1"/>
</dbReference>
<evidence type="ECO:0000256" key="3">
    <source>
        <dbReference type="ARBA" id="ARBA00022840"/>
    </source>
</evidence>
<dbReference type="Pfam" id="PF00005">
    <property type="entry name" value="ABC_tran"/>
    <property type="match status" value="1"/>
</dbReference>
<dbReference type="InterPro" id="IPR003593">
    <property type="entry name" value="AAA+_ATPase"/>
</dbReference>
<organism evidence="5">
    <name type="scientific">hydrothermal vent metagenome</name>
    <dbReference type="NCBI Taxonomy" id="652676"/>
    <lineage>
        <taxon>unclassified sequences</taxon>
        <taxon>metagenomes</taxon>
        <taxon>ecological metagenomes</taxon>
    </lineage>
</organism>
<accession>A0A3B0ZP48</accession>
<dbReference type="SMART" id="SM00382">
    <property type="entry name" value="AAA"/>
    <property type="match status" value="1"/>
</dbReference>
<proteinExistence type="predicted"/>
<dbReference type="GO" id="GO:0035435">
    <property type="term" value="P:phosphate ion transmembrane transport"/>
    <property type="evidence" value="ECO:0007669"/>
    <property type="project" value="InterPro"/>
</dbReference>
<dbReference type="CDD" id="cd03260">
    <property type="entry name" value="ABC_PstB_phosphate_transporter"/>
    <property type="match status" value="1"/>
</dbReference>
<dbReference type="Gene3D" id="3.40.50.300">
    <property type="entry name" value="P-loop containing nucleotide triphosphate hydrolases"/>
    <property type="match status" value="1"/>
</dbReference>
<gene>
    <name evidence="5" type="ORF">MNBD_GAMMA17-263</name>
</gene>
<name>A0A3B0ZP48_9ZZZZ</name>
<dbReference type="PANTHER" id="PTHR43423:SF1">
    <property type="entry name" value="ABC TRANSPORTER I FAMILY MEMBER 17"/>
    <property type="match status" value="1"/>
</dbReference>
<keyword evidence="3 5" id="KW-0067">ATP-binding</keyword>
<evidence type="ECO:0000259" key="4">
    <source>
        <dbReference type="PROSITE" id="PS50893"/>
    </source>
</evidence>
<dbReference type="GO" id="GO:0005315">
    <property type="term" value="F:phosphate transmembrane transporter activity"/>
    <property type="evidence" value="ECO:0007669"/>
    <property type="project" value="InterPro"/>
</dbReference>
<evidence type="ECO:0000256" key="2">
    <source>
        <dbReference type="ARBA" id="ARBA00022741"/>
    </source>
</evidence>
<dbReference type="InterPro" id="IPR003439">
    <property type="entry name" value="ABC_transporter-like_ATP-bd"/>
</dbReference>
<dbReference type="PROSITE" id="PS50893">
    <property type="entry name" value="ABC_TRANSPORTER_2"/>
    <property type="match status" value="1"/>
</dbReference>
<dbReference type="EMBL" id="UOFQ01000123">
    <property type="protein sequence ID" value="VAW89192.1"/>
    <property type="molecule type" value="Genomic_DNA"/>
</dbReference>
<protein>
    <submittedName>
        <fullName evidence="5">Phosphate transport ATP-binding protein PstB (TC 3.A.1.7.1)</fullName>
    </submittedName>
</protein>
<keyword evidence="2" id="KW-0547">Nucleotide-binding</keyword>
<dbReference type="SUPFAM" id="SSF52540">
    <property type="entry name" value="P-loop containing nucleoside triphosphate hydrolases"/>
    <property type="match status" value="1"/>
</dbReference>
<dbReference type="InterPro" id="IPR017871">
    <property type="entry name" value="ABC_transporter-like_CS"/>
</dbReference>
<dbReference type="PROSITE" id="PS00211">
    <property type="entry name" value="ABC_TRANSPORTER_1"/>
    <property type="match status" value="1"/>
</dbReference>
<dbReference type="GO" id="GO:0016020">
    <property type="term" value="C:membrane"/>
    <property type="evidence" value="ECO:0007669"/>
    <property type="project" value="InterPro"/>
</dbReference>
<dbReference type="AlphaFoldDB" id="A0A3B0ZP48"/>
<evidence type="ECO:0000313" key="5">
    <source>
        <dbReference type="EMBL" id="VAW89192.1"/>
    </source>
</evidence>
<evidence type="ECO:0000256" key="1">
    <source>
        <dbReference type="ARBA" id="ARBA00022448"/>
    </source>
</evidence>